<dbReference type="Gene3D" id="3.20.20.140">
    <property type="entry name" value="Metal-dependent hydrolases"/>
    <property type="match status" value="1"/>
</dbReference>
<dbReference type="GO" id="GO:0016810">
    <property type="term" value="F:hydrolase activity, acting on carbon-nitrogen (but not peptide) bonds"/>
    <property type="evidence" value="ECO:0007669"/>
    <property type="project" value="InterPro"/>
</dbReference>
<protein>
    <recommendedName>
        <fullName evidence="1">Amidohydrolase 3 domain-containing protein</fullName>
    </recommendedName>
</protein>
<proteinExistence type="predicted"/>
<gene>
    <name evidence="2" type="ORF">DES48_10446</name>
</gene>
<organism evidence="2 3">
    <name type="scientific">Paraliobacillus ryukyuensis</name>
    <dbReference type="NCBI Taxonomy" id="200904"/>
    <lineage>
        <taxon>Bacteria</taxon>
        <taxon>Bacillati</taxon>
        <taxon>Bacillota</taxon>
        <taxon>Bacilli</taxon>
        <taxon>Bacillales</taxon>
        <taxon>Bacillaceae</taxon>
        <taxon>Paraliobacillus</taxon>
    </lineage>
</organism>
<dbReference type="InterPro" id="IPR013108">
    <property type="entry name" value="Amidohydro_3"/>
</dbReference>
<dbReference type="Gene3D" id="2.30.40.10">
    <property type="entry name" value="Urease, subunit C, domain 1"/>
    <property type="match status" value="1"/>
</dbReference>
<dbReference type="InterPro" id="IPR033932">
    <property type="entry name" value="YtcJ-like"/>
</dbReference>
<dbReference type="EMBL" id="QNRI01000004">
    <property type="protein sequence ID" value="RBO99377.1"/>
    <property type="molecule type" value="Genomic_DNA"/>
</dbReference>
<reference evidence="2 3" key="1">
    <citation type="submission" date="2018-06" db="EMBL/GenBank/DDBJ databases">
        <title>Genomic Encyclopedia of Type Strains, Phase IV (KMG-IV): sequencing the most valuable type-strain genomes for metagenomic binning, comparative biology and taxonomic classification.</title>
        <authorList>
            <person name="Goeker M."/>
        </authorList>
    </citation>
    <scope>NUCLEOTIDE SEQUENCE [LARGE SCALE GENOMIC DNA]</scope>
    <source>
        <strain evidence="2 3">DSM 15140</strain>
    </source>
</reference>
<dbReference type="InterPro" id="IPR011059">
    <property type="entry name" value="Metal-dep_hydrolase_composite"/>
</dbReference>
<dbReference type="InterPro" id="IPR032466">
    <property type="entry name" value="Metal_Hydrolase"/>
</dbReference>
<dbReference type="SUPFAM" id="SSF51338">
    <property type="entry name" value="Composite domain of metallo-dependent hydrolases"/>
    <property type="match status" value="1"/>
</dbReference>
<dbReference type="Gene3D" id="3.10.310.70">
    <property type="match status" value="1"/>
</dbReference>
<evidence type="ECO:0000259" key="1">
    <source>
        <dbReference type="Pfam" id="PF07969"/>
    </source>
</evidence>
<comment type="caution">
    <text evidence="2">The sequence shown here is derived from an EMBL/GenBank/DDBJ whole genome shotgun (WGS) entry which is preliminary data.</text>
</comment>
<dbReference type="PANTHER" id="PTHR22642:SF2">
    <property type="entry name" value="PROTEIN LONG AFTER FAR-RED 3"/>
    <property type="match status" value="1"/>
</dbReference>
<name>A0A366EAN1_9BACI</name>
<keyword evidence="3" id="KW-1185">Reference proteome</keyword>
<accession>A0A366EAN1</accession>
<dbReference type="OrthoDB" id="9767366at2"/>
<dbReference type="Proteomes" id="UP000252254">
    <property type="component" value="Unassembled WGS sequence"/>
</dbReference>
<dbReference type="CDD" id="cd01300">
    <property type="entry name" value="YtcJ_like"/>
    <property type="match status" value="1"/>
</dbReference>
<dbReference type="STRING" id="200904.GCA_900168775_02237"/>
<dbReference type="AlphaFoldDB" id="A0A366EAN1"/>
<dbReference type="RefSeq" id="WP_113868263.1">
    <property type="nucleotide sequence ID" value="NZ_BAABQN010000003.1"/>
</dbReference>
<dbReference type="Pfam" id="PF07969">
    <property type="entry name" value="Amidohydro_3"/>
    <property type="match status" value="1"/>
</dbReference>
<feature type="domain" description="Amidohydrolase 3" evidence="1">
    <location>
        <begin position="51"/>
        <end position="527"/>
    </location>
</feature>
<evidence type="ECO:0000313" key="3">
    <source>
        <dbReference type="Proteomes" id="UP000252254"/>
    </source>
</evidence>
<evidence type="ECO:0000313" key="2">
    <source>
        <dbReference type="EMBL" id="RBO99377.1"/>
    </source>
</evidence>
<dbReference type="PANTHER" id="PTHR22642">
    <property type="entry name" value="IMIDAZOLONEPROPIONASE"/>
    <property type="match status" value="1"/>
</dbReference>
<sequence length="530" mass="59521">MGTLWYGGTIYAMTKENEVYEAVYTDKGKIIKVGNYAELMNQYRMSITHIEDLHGTCMYPGFVDSHLHIVGHGEKLKHLDLSAMRSAEEVLSALDDRIKLLEKGSWLIAEGWNENQWDVPRIIDRIELDQISTDHPIMLTRVCRHAIIANSKAIELAGITKDQIDPVGGKIVRDATGMPTGYFLDTAQELIKQIIPDISKETLIQLIETSVNDLLALGLVGGHTEDLGYYGKDSFTKTLGAYQSVLGETKKFRAHLLVHHEVVNDMVHAGLSYGDGNDFVELGAMKIFSDGALGGRTAWLRAPYTDDPENKGIPTHSEMKLEELITHARSFGLPVAIHAIGDQAILRVIQLLQKYPLNNGRRDRIIHAQIVDQEIIDKLTKMNITLDIQPSFVASDFPWVIKRLGEQRAKQAYPWKTYLEKEIPCAAGSDAPIENVNPLAGIKAAVLRQSSIDRNIYQKEQQLSIYEAISLYTKGSAYIINKEYERGIISPDYVADFTILDQDLFKVSKEKIDQVRVVKTVVDGEVMFQR</sequence>
<dbReference type="SUPFAM" id="SSF51556">
    <property type="entry name" value="Metallo-dependent hydrolases"/>
    <property type="match status" value="1"/>
</dbReference>